<dbReference type="Gene3D" id="1.10.3210.10">
    <property type="entry name" value="Hypothetical protein af1432"/>
    <property type="match status" value="1"/>
</dbReference>
<keyword evidence="2 5" id="KW-0378">Hydrolase</keyword>
<evidence type="ECO:0000256" key="2">
    <source>
        <dbReference type="ARBA" id="ARBA00022801"/>
    </source>
</evidence>
<dbReference type="Gene3D" id="3.30.420.150">
    <property type="entry name" value="Exopolyphosphatase. Domain 2"/>
    <property type="match status" value="1"/>
</dbReference>
<feature type="domain" description="Ppx/GppA phosphatase C-terminal" evidence="4">
    <location>
        <begin position="317"/>
        <end position="483"/>
    </location>
</feature>
<feature type="domain" description="Ppx/GppA phosphatase N-terminal" evidence="3">
    <location>
        <begin position="20"/>
        <end position="304"/>
    </location>
</feature>
<dbReference type="CDD" id="cd24052">
    <property type="entry name" value="ASKHA_NBD_HpPPX-GppA-like"/>
    <property type="match status" value="1"/>
</dbReference>
<dbReference type="SUPFAM" id="SSF109604">
    <property type="entry name" value="HD-domain/PDEase-like"/>
    <property type="match status" value="1"/>
</dbReference>
<dbReference type="InterPro" id="IPR030673">
    <property type="entry name" value="PyroPPase_GppA_Ppx"/>
</dbReference>
<dbReference type="GO" id="GO:0016787">
    <property type="term" value="F:hydrolase activity"/>
    <property type="evidence" value="ECO:0007669"/>
    <property type="project" value="UniProtKB-KW"/>
</dbReference>
<comment type="caution">
    <text evidence="5">The sequence shown here is derived from an EMBL/GenBank/DDBJ whole genome shotgun (WGS) entry which is preliminary data.</text>
</comment>
<evidence type="ECO:0000256" key="1">
    <source>
        <dbReference type="ARBA" id="ARBA00007125"/>
    </source>
</evidence>
<evidence type="ECO:0000313" key="6">
    <source>
        <dbReference type="Proteomes" id="UP001418796"/>
    </source>
</evidence>
<dbReference type="EMBL" id="JBCITK010000001">
    <property type="protein sequence ID" value="MEN0645266.1"/>
    <property type="molecule type" value="Genomic_DNA"/>
</dbReference>
<sequence length="510" mass="57989">MKPSKYAIIDVGSNSMRLVIYSEDKSGRLKEVENIKLVARLRNDLSDDLILQESGIKRLISYLHSFQEVTRFHQLKNVRCVATAAIRHATNQDEILERVKKETDFTMRVLSDYEEAYFGYIAVVQSMPFTDAITIDIGGGSTEVTLFKKRELIHYHSFPFGALTLKKQFVLGEAAIKKELQAIRAFVVEQFETLSWLKDASLPIIGIGGSARNVVRIHQESINYPLSGLHQYKMNRKDVEGVRTILAPLTIQELQKVDGLSKDRADIICPALEVFQGLADIVHSESFVLSRNGLRDGVLFEERKNKGEDVLYPSVVEQSFHELGLDYEVDTAHAKHRMDTVLLLAQKLCSEGLITASDDDLALLKQAAFVYNVGAYIDEDSGKQHTFYLLANRTINGLLHKDRIKLSLLASFKNKSFFKQNAGTFKNWFTNDELCLYQQYGAILTLANSFHSTKRNIIVDLNLKNKNDGLTITATCDKDWKPEQYQVEKQKKHLEKQIKKSISVEFVWSE</sequence>
<name>A0ABU9VQW6_9BACI</name>
<dbReference type="Proteomes" id="UP001418796">
    <property type="component" value="Unassembled WGS sequence"/>
</dbReference>
<protein>
    <submittedName>
        <fullName evidence="5">Ppx/GppA family phosphatase</fullName>
        <ecNumber evidence="5">3.6.1.-</ecNumber>
    </submittedName>
</protein>
<dbReference type="InterPro" id="IPR043129">
    <property type="entry name" value="ATPase_NBD"/>
</dbReference>
<dbReference type="Pfam" id="PF02541">
    <property type="entry name" value="Ppx-GppA"/>
    <property type="match status" value="1"/>
</dbReference>
<dbReference type="EC" id="3.6.1.-" evidence="5"/>
<dbReference type="RefSeq" id="WP_343131847.1">
    <property type="nucleotide sequence ID" value="NZ_JBCITK010000001.1"/>
</dbReference>
<reference evidence="5 6" key="1">
    <citation type="submission" date="2024-03" db="EMBL/GenBank/DDBJ databases">
        <title>Bacilli Hybrid Assemblies.</title>
        <authorList>
            <person name="Kovac J."/>
        </authorList>
    </citation>
    <scope>NUCLEOTIDE SEQUENCE [LARGE SCALE GENOMIC DNA]</scope>
    <source>
        <strain evidence="5 6">FSL R7-0666</strain>
    </source>
</reference>
<organism evidence="5 6">
    <name type="scientific">Alkalicoccobacillus gibsonii</name>
    <dbReference type="NCBI Taxonomy" id="79881"/>
    <lineage>
        <taxon>Bacteria</taxon>
        <taxon>Bacillati</taxon>
        <taxon>Bacillota</taxon>
        <taxon>Bacilli</taxon>
        <taxon>Bacillales</taxon>
        <taxon>Bacillaceae</taxon>
        <taxon>Alkalicoccobacillus</taxon>
    </lineage>
</organism>
<dbReference type="Gene3D" id="3.30.420.40">
    <property type="match status" value="1"/>
</dbReference>
<proteinExistence type="inferred from homology"/>
<dbReference type="PANTHER" id="PTHR30005">
    <property type="entry name" value="EXOPOLYPHOSPHATASE"/>
    <property type="match status" value="1"/>
</dbReference>
<accession>A0ABU9VQW6</accession>
<evidence type="ECO:0000259" key="3">
    <source>
        <dbReference type="Pfam" id="PF02541"/>
    </source>
</evidence>
<comment type="similarity">
    <text evidence="1">Belongs to the GppA/Ppx family.</text>
</comment>
<dbReference type="InterPro" id="IPR003695">
    <property type="entry name" value="Ppx_GppA_N"/>
</dbReference>
<gene>
    <name evidence="5" type="ORF">MKY91_19055</name>
</gene>
<dbReference type="InterPro" id="IPR050273">
    <property type="entry name" value="GppA/Ppx_hydrolase"/>
</dbReference>
<evidence type="ECO:0000259" key="4">
    <source>
        <dbReference type="Pfam" id="PF21447"/>
    </source>
</evidence>
<keyword evidence="6" id="KW-1185">Reference proteome</keyword>
<dbReference type="SUPFAM" id="SSF53067">
    <property type="entry name" value="Actin-like ATPase domain"/>
    <property type="match status" value="2"/>
</dbReference>
<dbReference type="PANTHER" id="PTHR30005:SF0">
    <property type="entry name" value="RETROGRADE REGULATION PROTEIN 2"/>
    <property type="match status" value="1"/>
</dbReference>
<dbReference type="InterPro" id="IPR048950">
    <property type="entry name" value="Ppx_GppA_C"/>
</dbReference>
<evidence type="ECO:0000313" key="5">
    <source>
        <dbReference type="EMBL" id="MEN0645266.1"/>
    </source>
</evidence>
<dbReference type="Pfam" id="PF21447">
    <property type="entry name" value="Ppx-GppA_III"/>
    <property type="match status" value="1"/>
</dbReference>
<dbReference type="PIRSF" id="PIRSF001267">
    <property type="entry name" value="Pyrophosphatase_GppA_Ppx"/>
    <property type="match status" value="1"/>
</dbReference>